<name>A0A8J3KXV7_9ACTN</name>
<feature type="transmembrane region" description="Helical" evidence="1">
    <location>
        <begin position="472"/>
        <end position="491"/>
    </location>
</feature>
<dbReference type="Proteomes" id="UP000630887">
    <property type="component" value="Unassembled WGS sequence"/>
</dbReference>
<dbReference type="EMBL" id="BONI01000034">
    <property type="protein sequence ID" value="GIG07409.1"/>
    <property type="molecule type" value="Genomic_DNA"/>
</dbReference>
<protein>
    <recommendedName>
        <fullName evidence="4">Integral membrane protein</fullName>
    </recommendedName>
</protein>
<evidence type="ECO:0008006" key="4">
    <source>
        <dbReference type="Google" id="ProtNLM"/>
    </source>
</evidence>
<evidence type="ECO:0000256" key="1">
    <source>
        <dbReference type="SAM" id="Phobius"/>
    </source>
</evidence>
<feature type="transmembrane region" description="Helical" evidence="1">
    <location>
        <begin position="235"/>
        <end position="253"/>
    </location>
</feature>
<feature type="transmembrane region" description="Helical" evidence="1">
    <location>
        <begin position="21"/>
        <end position="42"/>
    </location>
</feature>
<proteinExistence type="predicted"/>
<feature type="transmembrane region" description="Helical" evidence="1">
    <location>
        <begin position="421"/>
        <end position="437"/>
    </location>
</feature>
<feature type="transmembrane region" description="Helical" evidence="1">
    <location>
        <begin position="92"/>
        <end position="110"/>
    </location>
</feature>
<dbReference type="RefSeq" id="WP_203693754.1">
    <property type="nucleotide sequence ID" value="NZ_BAAALC010000012.1"/>
</dbReference>
<keyword evidence="1" id="KW-0472">Membrane</keyword>
<feature type="transmembrane region" description="Helical" evidence="1">
    <location>
        <begin position="449"/>
        <end position="465"/>
    </location>
</feature>
<evidence type="ECO:0000313" key="3">
    <source>
        <dbReference type="Proteomes" id="UP000630887"/>
    </source>
</evidence>
<keyword evidence="1" id="KW-0812">Transmembrane</keyword>
<sequence length="492" mass="50465">MLATQAGTRPDTAAFPRADQVTTAVAGVLVAGSIVTGLVLNLTGSPVQAATAPLYGNWKPHLGPGTPFAFALAAVVVLHGPRLAMALSWRRLLAASYTTAVGWTLTLAMIDGWRRGLAGRLTEQAEYLTEVRGVTDIPAMLREFTGRILDYQPDSWTTHVSGHPPGALLVFVWLDRIGLGGGGAAALTCVLFGALAAVAVPATLHALGQEAAARTALPFLVLLPGAVWVGASADGLFAGLTSAAVALLALALTTARRAEALLCGLAAGGLLAFGCHLSYGLVLLAPIALATVVVAAASRQSTPTWRATPPRTMPTGQAANSARLAAAAGADPTGARIRAVGPVLVAVMLGGGLVVAAFTAAGFWWLDGYHLVVQRYYQGIASERSYGYWAFANLAALLLAAGPAAAVILRRVLVALPRDRAAYVLLPAAAALSIAAADLSGLSKAEVERIWLPFAVWLPAGAALLPPAARRGWLAAGAATALVVNHVVLTVW</sequence>
<accession>A0A8J3KXV7</accession>
<feature type="transmembrane region" description="Helical" evidence="1">
    <location>
        <begin position="177"/>
        <end position="199"/>
    </location>
</feature>
<comment type="caution">
    <text evidence="2">The sequence shown here is derived from an EMBL/GenBank/DDBJ whole genome shotgun (WGS) entry which is preliminary data.</text>
</comment>
<organism evidence="2 3">
    <name type="scientific">Catellatospora coxensis</name>
    <dbReference type="NCBI Taxonomy" id="310354"/>
    <lineage>
        <taxon>Bacteria</taxon>
        <taxon>Bacillati</taxon>
        <taxon>Actinomycetota</taxon>
        <taxon>Actinomycetes</taxon>
        <taxon>Micromonosporales</taxon>
        <taxon>Micromonosporaceae</taxon>
        <taxon>Catellatospora</taxon>
    </lineage>
</organism>
<feature type="transmembrane region" description="Helical" evidence="1">
    <location>
        <begin position="211"/>
        <end position="229"/>
    </location>
</feature>
<keyword evidence="1" id="KW-1133">Transmembrane helix</keyword>
<evidence type="ECO:0000313" key="2">
    <source>
        <dbReference type="EMBL" id="GIG07409.1"/>
    </source>
</evidence>
<reference evidence="2 3" key="1">
    <citation type="submission" date="2021-01" db="EMBL/GenBank/DDBJ databases">
        <title>Whole genome shotgun sequence of Catellatospora coxensis NBRC 107359.</title>
        <authorList>
            <person name="Komaki H."/>
            <person name="Tamura T."/>
        </authorList>
    </citation>
    <scope>NUCLEOTIDE SEQUENCE [LARGE SCALE GENOMIC DNA]</scope>
    <source>
        <strain evidence="2 3">NBRC 107359</strain>
    </source>
</reference>
<feature type="transmembrane region" description="Helical" evidence="1">
    <location>
        <begin position="62"/>
        <end position="80"/>
    </location>
</feature>
<feature type="transmembrane region" description="Helical" evidence="1">
    <location>
        <begin position="343"/>
        <end position="366"/>
    </location>
</feature>
<keyword evidence="3" id="KW-1185">Reference proteome</keyword>
<dbReference type="AlphaFoldDB" id="A0A8J3KXV7"/>
<feature type="transmembrane region" description="Helical" evidence="1">
    <location>
        <begin position="260"/>
        <end position="279"/>
    </location>
</feature>
<feature type="transmembrane region" description="Helical" evidence="1">
    <location>
        <begin position="386"/>
        <end position="409"/>
    </location>
</feature>
<gene>
    <name evidence="2" type="ORF">Cco03nite_41090</name>
</gene>